<name>A0ABN9S7R2_9DINO</name>
<evidence type="ECO:0000313" key="2">
    <source>
        <dbReference type="EMBL" id="CAK0827246.1"/>
    </source>
</evidence>
<keyword evidence="3" id="KW-1185">Reference proteome</keyword>
<feature type="compositionally biased region" description="Basic residues" evidence="1">
    <location>
        <begin position="35"/>
        <end position="44"/>
    </location>
</feature>
<feature type="region of interest" description="Disordered" evidence="1">
    <location>
        <begin position="107"/>
        <end position="144"/>
    </location>
</feature>
<proteinExistence type="predicted"/>
<dbReference type="Proteomes" id="UP001189429">
    <property type="component" value="Unassembled WGS sequence"/>
</dbReference>
<evidence type="ECO:0000313" key="3">
    <source>
        <dbReference type="Proteomes" id="UP001189429"/>
    </source>
</evidence>
<gene>
    <name evidence="2" type="ORF">PCOR1329_LOCUS26838</name>
</gene>
<feature type="region of interest" description="Disordered" evidence="1">
    <location>
        <begin position="35"/>
        <end position="87"/>
    </location>
</feature>
<reference evidence="2" key="1">
    <citation type="submission" date="2023-10" db="EMBL/GenBank/DDBJ databases">
        <authorList>
            <person name="Chen Y."/>
            <person name="Shah S."/>
            <person name="Dougan E. K."/>
            <person name="Thang M."/>
            <person name="Chan C."/>
        </authorList>
    </citation>
    <scope>NUCLEOTIDE SEQUENCE [LARGE SCALE GENOMIC DNA]</scope>
</reference>
<protein>
    <submittedName>
        <fullName evidence="2">Uncharacterized protein</fullName>
    </submittedName>
</protein>
<accession>A0ABN9S7R2</accession>
<evidence type="ECO:0000256" key="1">
    <source>
        <dbReference type="SAM" id="MobiDB-lite"/>
    </source>
</evidence>
<organism evidence="2 3">
    <name type="scientific">Prorocentrum cordatum</name>
    <dbReference type="NCBI Taxonomy" id="2364126"/>
    <lineage>
        <taxon>Eukaryota</taxon>
        <taxon>Sar</taxon>
        <taxon>Alveolata</taxon>
        <taxon>Dinophyceae</taxon>
        <taxon>Prorocentrales</taxon>
        <taxon>Prorocentraceae</taxon>
        <taxon>Prorocentrum</taxon>
    </lineage>
</organism>
<sequence length="261" mass="27487">MLCCLLGPPGEGTGRVEAAGLAARSCSQLARRRTARLRPRKKGRGGNSTVGRIGHGGVAATPPAPSRGVPCPKSPLARQARTPAVKDLASRRAEALLVRSRYGSRGLCLHGSPRGRERPEEKKEEEEEEEEEEEGEEDGSHRPFGETLQSRALLFWWTQNGDQPVHPWAPHRSAAVHVASGGPLLPGAARQLRLAAARLHPVARAGDAISALAEAATDVGTDVGSADLRVRRGGAHEAVHAAAVVVPSAPRLAALLPDLIA</sequence>
<feature type="compositionally biased region" description="Gly residues" evidence="1">
    <location>
        <begin position="45"/>
        <end position="57"/>
    </location>
</feature>
<dbReference type="EMBL" id="CAUYUJ010009611">
    <property type="protein sequence ID" value="CAK0827246.1"/>
    <property type="molecule type" value="Genomic_DNA"/>
</dbReference>
<feature type="compositionally biased region" description="Acidic residues" evidence="1">
    <location>
        <begin position="123"/>
        <end position="137"/>
    </location>
</feature>
<comment type="caution">
    <text evidence="2">The sequence shown here is derived from an EMBL/GenBank/DDBJ whole genome shotgun (WGS) entry which is preliminary data.</text>
</comment>